<dbReference type="EMBL" id="HACG01040616">
    <property type="protein sequence ID" value="CEK87481.1"/>
    <property type="molecule type" value="Transcribed_RNA"/>
</dbReference>
<sequence length="65" mass="7185">MSLRGLAGPATISEVQPMDEANILNNLVDCSSKGYFYQNHPCQRLDCKSLDKILEWPETNSTAGI</sequence>
<protein>
    <submittedName>
        <fullName evidence="1">Uncharacterized protein</fullName>
    </submittedName>
</protein>
<proteinExistence type="predicted"/>
<evidence type="ECO:0000313" key="1">
    <source>
        <dbReference type="EMBL" id="CEK87481.1"/>
    </source>
</evidence>
<name>A0A0B7B5D9_9EUPU</name>
<gene>
    <name evidence="1" type="primary">ORF159443</name>
</gene>
<reference evidence="1" key="1">
    <citation type="submission" date="2014-12" db="EMBL/GenBank/DDBJ databases">
        <title>Insight into the proteome of Arion vulgaris.</title>
        <authorList>
            <person name="Aradska J."/>
            <person name="Bulat T."/>
            <person name="Smidak R."/>
            <person name="Sarate P."/>
            <person name="Gangsoo J."/>
            <person name="Sialana F."/>
            <person name="Bilban M."/>
            <person name="Lubec G."/>
        </authorList>
    </citation>
    <scope>NUCLEOTIDE SEQUENCE</scope>
    <source>
        <tissue evidence="1">Skin</tissue>
    </source>
</reference>
<organism evidence="1">
    <name type="scientific">Arion vulgaris</name>
    <dbReference type="NCBI Taxonomy" id="1028688"/>
    <lineage>
        <taxon>Eukaryota</taxon>
        <taxon>Metazoa</taxon>
        <taxon>Spiralia</taxon>
        <taxon>Lophotrochozoa</taxon>
        <taxon>Mollusca</taxon>
        <taxon>Gastropoda</taxon>
        <taxon>Heterobranchia</taxon>
        <taxon>Euthyneura</taxon>
        <taxon>Panpulmonata</taxon>
        <taxon>Eupulmonata</taxon>
        <taxon>Stylommatophora</taxon>
        <taxon>Helicina</taxon>
        <taxon>Arionoidea</taxon>
        <taxon>Arionidae</taxon>
        <taxon>Arion</taxon>
    </lineage>
</organism>
<dbReference type="AlphaFoldDB" id="A0A0B7B5D9"/>
<accession>A0A0B7B5D9</accession>